<dbReference type="PANTHER" id="PTHR39867">
    <property type="entry name" value="HELICASE ATP-BINDING DOMAIN-CONTAINING PROTEIN"/>
    <property type="match status" value="1"/>
</dbReference>
<protein>
    <submittedName>
        <fullName evidence="2">Uncharacterized protein</fullName>
    </submittedName>
</protein>
<reference evidence="2" key="1">
    <citation type="submission" date="2021-09" db="EMBL/GenBank/DDBJ databases">
        <authorList>
            <consortium name="AG Swart"/>
            <person name="Singh M."/>
            <person name="Singh A."/>
            <person name="Seah K."/>
            <person name="Emmerich C."/>
        </authorList>
    </citation>
    <scope>NUCLEOTIDE SEQUENCE</scope>
    <source>
        <strain evidence="2">ATCC30299</strain>
    </source>
</reference>
<proteinExistence type="predicted"/>
<evidence type="ECO:0000313" key="2">
    <source>
        <dbReference type="EMBL" id="CAG9313416.1"/>
    </source>
</evidence>
<keyword evidence="1" id="KW-0175">Coiled coil</keyword>
<comment type="caution">
    <text evidence="2">The sequence shown here is derived from an EMBL/GenBank/DDBJ whole genome shotgun (WGS) entry which is preliminary data.</text>
</comment>
<dbReference type="EMBL" id="CAJZBQ010000010">
    <property type="protein sequence ID" value="CAG9313416.1"/>
    <property type="molecule type" value="Genomic_DNA"/>
</dbReference>
<evidence type="ECO:0000256" key="1">
    <source>
        <dbReference type="SAM" id="Coils"/>
    </source>
</evidence>
<gene>
    <name evidence="2" type="ORF">BSTOLATCC_MIC8685</name>
</gene>
<organism evidence="2 3">
    <name type="scientific">Blepharisma stoltei</name>
    <dbReference type="NCBI Taxonomy" id="1481888"/>
    <lineage>
        <taxon>Eukaryota</taxon>
        <taxon>Sar</taxon>
        <taxon>Alveolata</taxon>
        <taxon>Ciliophora</taxon>
        <taxon>Postciliodesmatophora</taxon>
        <taxon>Heterotrichea</taxon>
        <taxon>Heterotrichida</taxon>
        <taxon>Blepharismidae</taxon>
        <taxon>Blepharisma</taxon>
    </lineage>
</organism>
<dbReference type="AlphaFoldDB" id="A0AAU9IJI3"/>
<name>A0AAU9IJI3_9CILI</name>
<evidence type="ECO:0000313" key="3">
    <source>
        <dbReference type="Proteomes" id="UP001162131"/>
    </source>
</evidence>
<dbReference type="PANTHER" id="PTHR39867:SF1">
    <property type="entry name" value="HELICASE ATP-BINDING DOMAIN-CONTAINING PROTEIN"/>
    <property type="match status" value="1"/>
</dbReference>
<accession>A0AAU9IJI3</accession>
<feature type="coiled-coil region" evidence="1">
    <location>
        <begin position="351"/>
        <end position="378"/>
    </location>
</feature>
<feature type="coiled-coil region" evidence="1">
    <location>
        <begin position="261"/>
        <end position="311"/>
    </location>
</feature>
<dbReference type="SUPFAM" id="SSF47473">
    <property type="entry name" value="EF-hand"/>
    <property type="match status" value="1"/>
</dbReference>
<dbReference type="InterPro" id="IPR011992">
    <property type="entry name" value="EF-hand-dom_pair"/>
</dbReference>
<dbReference type="Proteomes" id="UP001162131">
    <property type="component" value="Unassembled WGS sequence"/>
</dbReference>
<keyword evidence="3" id="KW-1185">Reference proteome</keyword>
<sequence>MSKKRIGKSVDPICSTFPISITEPSTRSARESLYQYFPTISPRNSNPQLKTYSDFEPANVYISALKEIGEKAYVPLSSLKQRMTPRRLSTQPKASIESYTSEFIPTNITPDPNPLLPVQEELELESSKQEFKTWKPKLDSLKKQIKDLKEYTYLDDFVFNFETTGKLVSEMKKFNGDARLTCLKSLYYSLELFQKSIEQIIFVKNNFEKEIENLAGEKFSLLRNLEKEKTLNDIKITGKKAHKSKESKNSQEIGVVADSVHRKVELEKEKLAEKVEQLEKYVADLKDFTKVENLEQELIDYRDKHSKMSKGFKVYKLEKEKIIYSMELQIGELREKIASNSIFMKDFNEIKESFELKNHNLQLRVQQLTEESSSLRESMKMFSEDMTRYLIFKEMYEKSLDQLNTMRYKYNQLELNIAAGSVPLNKDGIIWIPLDDPLFAIVRNIPAQIENNKMMAISEKVEFEKEKSKIGAKHDYSTVGQRRNPSAAYNPPDVSVDPNLIDLSAFKFNRPTYAGLLGIDQNEKKKSFEVPFTNWLEITIRGIYDSKYNEHLMASFETGRIPTSFPEFVYNWMGHFFVDEITRQVKEVEWWRREQADQFRLQLLLALKNEKSKKVWEIHTFIEFLNEELMVDELAFFLHCRHELFKGPQLFLTPGRFSAVHFVVLTKIFEIIDKVMAKINPNDRSDLKLQLQSKARNKNGLMTLDAGLALRVILEYFIREKKCRYLAVRGLFNLAPKNQNGTLSLKSFKSICNNLDPEAPDSLIIKMYRDAWIMGNGVITHDRFFILANENGFFYRCLRLKADAVPLPLNNYNEINEESSEYVAKMKEAYDAFSHLKQPVALIKDAVRGMGLTDVLESLIKFEELIKNKVQEPLENYRGLTLIDVFKHFWVLCTQAQLAFEECNRKAFSFNIPENIKNLEIFALPRACEGFIETLNLFSIHKLSTRVAIRRIQRMWKARRDINVAATVFKGITKFKRVLKKNHPHPK</sequence>